<dbReference type="InterPro" id="IPR001753">
    <property type="entry name" value="Enoyl-CoA_hydra/iso"/>
</dbReference>
<dbReference type="InterPro" id="IPR014748">
    <property type="entry name" value="Enoyl-CoA_hydra_C"/>
</dbReference>
<dbReference type="AlphaFoldDB" id="A0A411YHD3"/>
<dbReference type="CDD" id="cd06558">
    <property type="entry name" value="crotonase-like"/>
    <property type="match status" value="1"/>
</dbReference>
<keyword evidence="3" id="KW-0456">Lyase</keyword>
<keyword evidence="3" id="KW-0413">Isomerase</keyword>
<dbReference type="SUPFAM" id="SSF52096">
    <property type="entry name" value="ClpP/crotonase"/>
    <property type="match status" value="1"/>
</dbReference>
<protein>
    <submittedName>
        <fullName evidence="3">Enoyl-CoA hydratase/isomerase family protein</fullName>
        <ecNumber evidence="3">4.2.1.17</ecNumber>
    </submittedName>
</protein>
<name>A0A411YHD3_9ACTN</name>
<gene>
    <name evidence="3" type="ORF">ER308_14635</name>
</gene>
<dbReference type="Pfam" id="PF00378">
    <property type="entry name" value="ECH_1"/>
    <property type="match status" value="1"/>
</dbReference>
<dbReference type="KEGG" id="erz:ER308_14635"/>
<dbReference type="PANTHER" id="PTHR42964:SF1">
    <property type="entry name" value="POLYKETIDE BIOSYNTHESIS ENOYL-COA HYDRATASE PKSH-RELATED"/>
    <property type="match status" value="1"/>
</dbReference>
<evidence type="ECO:0000256" key="1">
    <source>
        <dbReference type="ARBA" id="ARBA00005254"/>
    </source>
</evidence>
<comment type="similarity">
    <text evidence="1">Belongs to the enoyl-CoA hydratase/isomerase family.</text>
</comment>
<feature type="region of interest" description="Disordered" evidence="2">
    <location>
        <begin position="1"/>
        <end position="32"/>
    </location>
</feature>
<dbReference type="EC" id="4.2.1.17" evidence="3"/>
<accession>A0A411YHD3</accession>
<evidence type="ECO:0000313" key="3">
    <source>
        <dbReference type="EMBL" id="QBI20674.1"/>
    </source>
</evidence>
<reference evidence="3 4" key="1">
    <citation type="submission" date="2019-01" db="EMBL/GenBank/DDBJ databases">
        <title>Egibacter rhizosphaerae EGI 80759T.</title>
        <authorList>
            <person name="Chen D.-D."/>
            <person name="Tian Y."/>
            <person name="Jiao J.-Y."/>
            <person name="Zhang X.-T."/>
            <person name="Zhang Y.-G."/>
            <person name="Zhang Y."/>
            <person name="Xiao M."/>
            <person name="Shu W.-S."/>
            <person name="Li W.-J."/>
        </authorList>
    </citation>
    <scope>NUCLEOTIDE SEQUENCE [LARGE SCALE GENOMIC DNA]</scope>
    <source>
        <strain evidence="3 4">EGI 80759</strain>
    </source>
</reference>
<organism evidence="3 4">
    <name type="scientific">Egibacter rhizosphaerae</name>
    <dbReference type="NCBI Taxonomy" id="1670831"/>
    <lineage>
        <taxon>Bacteria</taxon>
        <taxon>Bacillati</taxon>
        <taxon>Actinomycetota</taxon>
        <taxon>Nitriliruptoria</taxon>
        <taxon>Egibacterales</taxon>
        <taxon>Egibacteraceae</taxon>
        <taxon>Egibacter</taxon>
    </lineage>
</organism>
<dbReference type="GO" id="GO:0016853">
    <property type="term" value="F:isomerase activity"/>
    <property type="evidence" value="ECO:0007669"/>
    <property type="project" value="UniProtKB-KW"/>
</dbReference>
<sequence length="296" mass="30311">MSTSSGNPPPHHGPASGPGQSAGDDPGASGPLAVELDRRGVATLTLSRPEVRNAFDGSLVAALADSAARLTPDDGVRVAVLTGAGTAFSAGADLETMRAMRDADPGENLADARALESMLHTLDTVPVPVVGRINGPAIGGGVGLVACCDVAVAASSAVFAFSEVRLGLAPAVIAPFVVAKTGPAFARAAFVTGGRFDAARAREVGLVHEVVPDDEGADGLDERVAAVVGQCLRAGPRAVAEVKRLPERVQGPREEVRERTAALIARLRTSEEGQEGIAAFLERRAPSWVPEEEPGR</sequence>
<evidence type="ECO:0000256" key="2">
    <source>
        <dbReference type="SAM" id="MobiDB-lite"/>
    </source>
</evidence>
<dbReference type="EMBL" id="CP036402">
    <property type="protein sequence ID" value="QBI20674.1"/>
    <property type="molecule type" value="Genomic_DNA"/>
</dbReference>
<dbReference type="InterPro" id="IPR029045">
    <property type="entry name" value="ClpP/crotonase-like_dom_sf"/>
</dbReference>
<dbReference type="InterPro" id="IPR051683">
    <property type="entry name" value="Enoyl-CoA_Hydratase/Isomerase"/>
</dbReference>
<evidence type="ECO:0000313" key="4">
    <source>
        <dbReference type="Proteomes" id="UP000291469"/>
    </source>
</evidence>
<dbReference type="Gene3D" id="3.90.226.10">
    <property type="entry name" value="2-enoyl-CoA Hydratase, Chain A, domain 1"/>
    <property type="match status" value="1"/>
</dbReference>
<dbReference type="PANTHER" id="PTHR42964">
    <property type="entry name" value="ENOYL-COA HYDRATASE"/>
    <property type="match status" value="1"/>
</dbReference>
<proteinExistence type="inferred from homology"/>
<dbReference type="RefSeq" id="WP_131155668.1">
    <property type="nucleotide sequence ID" value="NZ_CP036402.1"/>
</dbReference>
<dbReference type="OrthoDB" id="370015at2"/>
<dbReference type="GO" id="GO:0004300">
    <property type="term" value="F:enoyl-CoA hydratase activity"/>
    <property type="evidence" value="ECO:0007669"/>
    <property type="project" value="UniProtKB-EC"/>
</dbReference>
<dbReference type="Gene3D" id="1.10.12.10">
    <property type="entry name" value="Lyase 2-enoyl-coa Hydratase, Chain A, domain 2"/>
    <property type="match status" value="1"/>
</dbReference>
<keyword evidence="4" id="KW-1185">Reference proteome</keyword>
<dbReference type="Proteomes" id="UP000291469">
    <property type="component" value="Chromosome"/>
</dbReference>